<dbReference type="CDD" id="cd07185">
    <property type="entry name" value="OmpA_C-like"/>
    <property type="match status" value="1"/>
</dbReference>
<keyword evidence="4" id="KW-0812">Transmembrane</keyword>
<dbReference type="InterPro" id="IPR036737">
    <property type="entry name" value="OmpA-like_sf"/>
</dbReference>
<dbReference type="PROSITE" id="PS51123">
    <property type="entry name" value="OMPA_2"/>
    <property type="match status" value="1"/>
</dbReference>
<feature type="signal peptide" evidence="14">
    <location>
        <begin position="1"/>
        <end position="24"/>
    </location>
</feature>
<dbReference type="STRING" id="474950.SAMN05421771_3423"/>
<dbReference type="GO" id="GO:0006811">
    <property type="term" value="P:monoatomic ion transport"/>
    <property type="evidence" value="ECO:0007669"/>
    <property type="project" value="UniProtKB-KW"/>
</dbReference>
<dbReference type="GO" id="GO:0046930">
    <property type="term" value="C:pore complex"/>
    <property type="evidence" value="ECO:0007669"/>
    <property type="project" value="UniProtKB-KW"/>
</dbReference>
<keyword evidence="17" id="KW-1185">Reference proteome</keyword>
<evidence type="ECO:0000256" key="3">
    <source>
        <dbReference type="ARBA" id="ARBA00022452"/>
    </source>
</evidence>
<dbReference type="Pfam" id="PF13505">
    <property type="entry name" value="OMP_b-brl"/>
    <property type="match status" value="1"/>
</dbReference>
<keyword evidence="11 16" id="KW-0449">Lipoprotein</keyword>
<keyword evidence="9" id="KW-0564">Palmitate</keyword>
<reference evidence="16 17" key="1">
    <citation type="submission" date="2016-10" db="EMBL/GenBank/DDBJ databases">
        <authorList>
            <person name="de Groot N.N."/>
        </authorList>
    </citation>
    <scope>NUCLEOTIDE SEQUENCE [LARGE SCALE GENOMIC DNA]</scope>
    <source>
        <strain evidence="16 17">DSM 21001</strain>
    </source>
</reference>
<name>A0A1I6MRS3_9BACT</name>
<evidence type="ECO:0000256" key="5">
    <source>
        <dbReference type="ARBA" id="ARBA00022729"/>
    </source>
</evidence>
<gene>
    <name evidence="12" type="primary">pal</name>
    <name evidence="16" type="ORF">SAMN05421771_3423</name>
</gene>
<keyword evidence="8 13" id="KW-0472">Membrane</keyword>
<evidence type="ECO:0000256" key="8">
    <source>
        <dbReference type="ARBA" id="ARBA00023136"/>
    </source>
</evidence>
<evidence type="ECO:0000313" key="16">
    <source>
        <dbReference type="EMBL" id="SFS18317.1"/>
    </source>
</evidence>
<dbReference type="PANTHER" id="PTHR30329:SF21">
    <property type="entry name" value="LIPOPROTEIN YIAD-RELATED"/>
    <property type="match status" value="1"/>
</dbReference>
<keyword evidence="10" id="KW-0998">Cell outer membrane</keyword>
<evidence type="ECO:0000256" key="6">
    <source>
        <dbReference type="ARBA" id="ARBA00023065"/>
    </source>
</evidence>
<keyword evidence="3" id="KW-1134">Transmembrane beta strand</keyword>
<keyword evidence="6" id="KW-0406">Ion transport</keyword>
<comment type="similarity">
    <text evidence="12">Belongs to the Pal lipoprotein family.</text>
</comment>
<evidence type="ECO:0000256" key="14">
    <source>
        <dbReference type="SAM" id="SignalP"/>
    </source>
</evidence>
<dbReference type="InterPro" id="IPR039001">
    <property type="entry name" value="Pal"/>
</dbReference>
<keyword evidence="7" id="KW-0626">Porin</keyword>
<evidence type="ECO:0000256" key="7">
    <source>
        <dbReference type="ARBA" id="ARBA00023114"/>
    </source>
</evidence>
<dbReference type="AlphaFoldDB" id="A0A1I6MRS3"/>
<evidence type="ECO:0000256" key="13">
    <source>
        <dbReference type="PROSITE-ProRule" id="PRU00473"/>
    </source>
</evidence>
<evidence type="ECO:0000256" key="4">
    <source>
        <dbReference type="ARBA" id="ARBA00022692"/>
    </source>
</evidence>
<dbReference type="GO" id="GO:0051301">
    <property type="term" value="P:cell division"/>
    <property type="evidence" value="ECO:0007669"/>
    <property type="project" value="InterPro"/>
</dbReference>
<dbReference type="Gene3D" id="3.30.1330.60">
    <property type="entry name" value="OmpA-like domain"/>
    <property type="match status" value="1"/>
</dbReference>
<proteinExistence type="inferred from homology"/>
<evidence type="ECO:0000256" key="10">
    <source>
        <dbReference type="ARBA" id="ARBA00023237"/>
    </source>
</evidence>
<accession>A0A1I6MRS3</accession>
<dbReference type="InterPro" id="IPR006664">
    <property type="entry name" value="OMP_bac"/>
</dbReference>
<dbReference type="Gene3D" id="2.40.160.20">
    <property type="match status" value="1"/>
</dbReference>
<dbReference type="InterPro" id="IPR006665">
    <property type="entry name" value="OmpA-like"/>
</dbReference>
<dbReference type="RefSeq" id="WP_175529086.1">
    <property type="nucleotide sequence ID" value="NZ_FOZL01000001.1"/>
</dbReference>
<keyword evidence="2" id="KW-0813">Transport</keyword>
<dbReference type="GO" id="GO:0015288">
    <property type="term" value="F:porin activity"/>
    <property type="evidence" value="ECO:0007669"/>
    <property type="project" value="UniProtKB-KW"/>
</dbReference>
<dbReference type="InterPro" id="IPR050330">
    <property type="entry name" value="Bact_OuterMem_StrucFunc"/>
</dbReference>
<dbReference type="InterPro" id="IPR011250">
    <property type="entry name" value="OMP/PagP_B-barrel"/>
</dbReference>
<evidence type="ECO:0000256" key="1">
    <source>
        <dbReference type="ARBA" id="ARBA00004571"/>
    </source>
</evidence>
<dbReference type="EMBL" id="FOZL01000001">
    <property type="protein sequence ID" value="SFS18317.1"/>
    <property type="molecule type" value="Genomic_DNA"/>
</dbReference>
<dbReference type="SUPFAM" id="SSF103088">
    <property type="entry name" value="OmpA-like"/>
    <property type="match status" value="1"/>
</dbReference>
<dbReference type="PANTHER" id="PTHR30329">
    <property type="entry name" value="STATOR ELEMENT OF FLAGELLAR MOTOR COMPLEX"/>
    <property type="match status" value="1"/>
</dbReference>
<evidence type="ECO:0000256" key="2">
    <source>
        <dbReference type="ARBA" id="ARBA00022448"/>
    </source>
</evidence>
<feature type="domain" description="OmpA-like" evidence="15">
    <location>
        <begin position="325"/>
        <end position="440"/>
    </location>
</feature>
<sequence>MRMSKVALVLLAAGAVAPALNAQAIPVSSGFATPRVEISAGYNFIKANAPPSGCECFNLNGAYVSADYNFLNWLAVTGEFTTGHANKISALGQNLTLRTYMGGPKVSLRMNRFVPYGEVLFGEAQGSDSYFPTATSYTTSASSFALSVGGGLDVNLTRRFAVRVPDVQYLRTGFPNAADNEQNQLMIGVGVVVKFGARDAWSSPAPVVPPRPSEIEFSCSGNAGNIEPGQLLRIMGDAKTTPDQLKVVYSWSTNGGTVTGGGRSISIDTTGLPAGEYTVTGTAALASSPSTNQSCEVAFRVNAPKPAVVDTPVPAAAPTAAEMKKDKEFHDNVPDALFDYDSYTIRPDAQEAVEHAAAYLMAHPTINVIIAGYSDERGSAEYNLALGEKRANAARDSLMRLGVPGQRLRIVSYGKETPVCSTQDETCYQQNRRAAFALSR</sequence>
<dbReference type="SUPFAM" id="SSF56925">
    <property type="entry name" value="OMPA-like"/>
    <property type="match status" value="1"/>
</dbReference>
<dbReference type="HAMAP" id="MF_02204">
    <property type="entry name" value="Pal"/>
    <property type="match status" value="1"/>
</dbReference>
<evidence type="ECO:0000259" key="15">
    <source>
        <dbReference type="PROSITE" id="PS51123"/>
    </source>
</evidence>
<keyword evidence="5 14" id="KW-0732">Signal</keyword>
<evidence type="ECO:0000256" key="12">
    <source>
        <dbReference type="HAMAP-Rule" id="MF_02204"/>
    </source>
</evidence>
<dbReference type="PRINTS" id="PR01021">
    <property type="entry name" value="OMPADOMAIN"/>
</dbReference>
<evidence type="ECO:0000256" key="11">
    <source>
        <dbReference type="ARBA" id="ARBA00023288"/>
    </source>
</evidence>
<feature type="chain" id="PRO_5011694043" description="Peptidoglycan-associated protein" evidence="14">
    <location>
        <begin position="25"/>
        <end position="440"/>
    </location>
</feature>
<dbReference type="Pfam" id="PF00691">
    <property type="entry name" value="OmpA"/>
    <property type="match status" value="1"/>
</dbReference>
<comment type="subcellular location">
    <subcellularLocation>
        <location evidence="1">Cell outer membrane</location>
        <topology evidence="1">Multi-pass membrane protein</topology>
    </subcellularLocation>
</comment>
<evidence type="ECO:0000313" key="17">
    <source>
        <dbReference type="Proteomes" id="UP000199024"/>
    </source>
</evidence>
<dbReference type="InterPro" id="IPR027385">
    <property type="entry name" value="Beta-barrel_OMP"/>
</dbReference>
<dbReference type="Proteomes" id="UP000199024">
    <property type="component" value="Unassembled WGS sequence"/>
</dbReference>
<dbReference type="GO" id="GO:0009279">
    <property type="term" value="C:cell outer membrane"/>
    <property type="evidence" value="ECO:0007669"/>
    <property type="project" value="UniProtKB-SubCell"/>
</dbReference>
<organism evidence="16 17">
    <name type="scientific">Granulicella pectinivorans</name>
    <dbReference type="NCBI Taxonomy" id="474950"/>
    <lineage>
        <taxon>Bacteria</taxon>
        <taxon>Pseudomonadati</taxon>
        <taxon>Acidobacteriota</taxon>
        <taxon>Terriglobia</taxon>
        <taxon>Terriglobales</taxon>
        <taxon>Acidobacteriaceae</taxon>
        <taxon>Granulicella</taxon>
    </lineage>
</organism>
<protein>
    <recommendedName>
        <fullName evidence="12">Peptidoglycan-associated protein</fullName>
    </recommendedName>
</protein>
<evidence type="ECO:0000256" key="9">
    <source>
        <dbReference type="ARBA" id="ARBA00023139"/>
    </source>
</evidence>